<evidence type="ECO:0000313" key="2">
    <source>
        <dbReference type="EMBL" id="GBP21851.1"/>
    </source>
</evidence>
<proteinExistence type="predicted"/>
<evidence type="ECO:0000256" key="1">
    <source>
        <dbReference type="SAM" id="MobiDB-lite"/>
    </source>
</evidence>
<dbReference type="AlphaFoldDB" id="A0A4C1U6B3"/>
<dbReference type="EMBL" id="BGZK01000133">
    <property type="protein sequence ID" value="GBP21851.1"/>
    <property type="molecule type" value="Genomic_DNA"/>
</dbReference>
<gene>
    <name evidence="2" type="ORF">EVAR_6823_1</name>
</gene>
<reference evidence="2 3" key="1">
    <citation type="journal article" date="2019" name="Commun. Biol.">
        <title>The bagworm genome reveals a unique fibroin gene that provides high tensile strength.</title>
        <authorList>
            <person name="Kono N."/>
            <person name="Nakamura H."/>
            <person name="Ohtoshi R."/>
            <person name="Tomita M."/>
            <person name="Numata K."/>
            <person name="Arakawa K."/>
        </authorList>
    </citation>
    <scope>NUCLEOTIDE SEQUENCE [LARGE SCALE GENOMIC DNA]</scope>
</reference>
<comment type="caution">
    <text evidence="2">The sequence shown here is derived from an EMBL/GenBank/DDBJ whole genome shotgun (WGS) entry which is preliminary data.</text>
</comment>
<accession>A0A4C1U6B3</accession>
<organism evidence="2 3">
    <name type="scientific">Eumeta variegata</name>
    <name type="common">Bagworm moth</name>
    <name type="synonym">Eumeta japonica</name>
    <dbReference type="NCBI Taxonomy" id="151549"/>
    <lineage>
        <taxon>Eukaryota</taxon>
        <taxon>Metazoa</taxon>
        <taxon>Ecdysozoa</taxon>
        <taxon>Arthropoda</taxon>
        <taxon>Hexapoda</taxon>
        <taxon>Insecta</taxon>
        <taxon>Pterygota</taxon>
        <taxon>Neoptera</taxon>
        <taxon>Endopterygota</taxon>
        <taxon>Lepidoptera</taxon>
        <taxon>Glossata</taxon>
        <taxon>Ditrysia</taxon>
        <taxon>Tineoidea</taxon>
        <taxon>Psychidae</taxon>
        <taxon>Oiketicinae</taxon>
        <taxon>Eumeta</taxon>
    </lineage>
</organism>
<evidence type="ECO:0000313" key="3">
    <source>
        <dbReference type="Proteomes" id="UP000299102"/>
    </source>
</evidence>
<dbReference type="Proteomes" id="UP000299102">
    <property type="component" value="Unassembled WGS sequence"/>
</dbReference>
<protein>
    <submittedName>
        <fullName evidence="2">Uncharacterized protein</fullName>
    </submittedName>
</protein>
<feature type="compositionally biased region" description="Polar residues" evidence="1">
    <location>
        <begin position="1"/>
        <end position="12"/>
    </location>
</feature>
<feature type="region of interest" description="Disordered" evidence="1">
    <location>
        <begin position="1"/>
        <end position="20"/>
    </location>
</feature>
<keyword evidence="3" id="KW-1185">Reference proteome</keyword>
<name>A0A4C1U6B3_EUMVA</name>
<sequence length="93" mass="10373">MCQSGTFHTNQAHLPDVPADAADDPCPDLMTMSGIEDVTTRSPTHIVIDWFNLFRHTEKRIILELAEMELLDTEADTFVYVEAAPLGKQNMGP</sequence>